<dbReference type="AlphaFoldDB" id="A0A1G2EE05"/>
<name>A0A1G2EE05_9BACT</name>
<reference evidence="1 2" key="1">
    <citation type="journal article" date="2016" name="Nat. Commun.">
        <title>Thousands of microbial genomes shed light on interconnected biogeochemical processes in an aquifer system.</title>
        <authorList>
            <person name="Anantharaman K."/>
            <person name="Brown C.T."/>
            <person name="Hug L.A."/>
            <person name="Sharon I."/>
            <person name="Castelle C.J."/>
            <person name="Probst A.J."/>
            <person name="Thomas B.C."/>
            <person name="Singh A."/>
            <person name="Wilkins M.J."/>
            <person name="Karaoz U."/>
            <person name="Brodie E.L."/>
            <person name="Williams K.H."/>
            <person name="Hubbard S.S."/>
            <person name="Banfield J.F."/>
        </authorList>
    </citation>
    <scope>NUCLEOTIDE SEQUENCE [LARGE SCALE GENOMIC DNA]</scope>
</reference>
<dbReference type="Proteomes" id="UP000176406">
    <property type="component" value="Unassembled WGS sequence"/>
</dbReference>
<proteinExistence type="predicted"/>
<evidence type="ECO:0000313" key="2">
    <source>
        <dbReference type="Proteomes" id="UP000176406"/>
    </source>
</evidence>
<accession>A0A1G2EE05</accession>
<dbReference type="EMBL" id="MHMG01000003">
    <property type="protein sequence ID" value="OGZ24056.1"/>
    <property type="molecule type" value="Genomic_DNA"/>
</dbReference>
<evidence type="ECO:0000313" key="1">
    <source>
        <dbReference type="EMBL" id="OGZ24056.1"/>
    </source>
</evidence>
<protein>
    <submittedName>
        <fullName evidence="1">Uncharacterized protein</fullName>
    </submittedName>
</protein>
<comment type="caution">
    <text evidence="1">The sequence shown here is derived from an EMBL/GenBank/DDBJ whole genome shotgun (WGS) entry which is preliminary data.</text>
</comment>
<organism evidence="1 2">
    <name type="scientific">Candidatus Nealsonbacteria bacterium RIFCSPLOWO2_01_FULL_41_9</name>
    <dbReference type="NCBI Taxonomy" id="1801671"/>
    <lineage>
        <taxon>Bacteria</taxon>
        <taxon>Candidatus Nealsoniibacteriota</taxon>
    </lineage>
</organism>
<sequence length="199" mass="23070">MKFRGFKKIESIKKLRRYHLPVPETIFIFNFKKQEKEIDDFLKGKKIISVRSDSASKSTFCPNIPRCPRGKAKLFAEKINKQGYAVILHEYLSVNKGRIAAGHILILKNYILMELIGSGAGSRLDRDGKIEEQIKFRKGNLKEVEHFGKRLTESRVLRNIAKLVKNIPPFKVLDFVLMKKGLYFYQIQEDKTARQLEGN</sequence>
<gene>
    <name evidence="1" type="ORF">A3A08_01450</name>
</gene>